<dbReference type="SUPFAM" id="SSF55729">
    <property type="entry name" value="Acyl-CoA N-acyltransferases (Nat)"/>
    <property type="match status" value="1"/>
</dbReference>
<comment type="caution">
    <text evidence="2">The sequence shown here is derived from an EMBL/GenBank/DDBJ whole genome shotgun (WGS) entry which is preliminary data.</text>
</comment>
<name>A0A7Y9LSF3_9MICC</name>
<accession>A0A7Y9LSF3</accession>
<keyword evidence="3" id="KW-1185">Reference proteome</keyword>
<dbReference type="GO" id="GO:0005840">
    <property type="term" value="C:ribosome"/>
    <property type="evidence" value="ECO:0007669"/>
    <property type="project" value="UniProtKB-KW"/>
</dbReference>
<keyword evidence="2" id="KW-0687">Ribonucleoprotein</keyword>
<dbReference type="Pfam" id="PF00583">
    <property type="entry name" value="Acetyltransf_1"/>
    <property type="match status" value="1"/>
</dbReference>
<dbReference type="InterPro" id="IPR000182">
    <property type="entry name" value="GNAT_dom"/>
</dbReference>
<dbReference type="Gene3D" id="3.40.630.30">
    <property type="match status" value="1"/>
</dbReference>
<evidence type="ECO:0000259" key="1">
    <source>
        <dbReference type="PROSITE" id="PS51186"/>
    </source>
</evidence>
<gene>
    <name evidence="2" type="ORF">FHU41_000975</name>
</gene>
<dbReference type="InterPro" id="IPR016181">
    <property type="entry name" value="Acyl_CoA_acyltransferase"/>
</dbReference>
<evidence type="ECO:0000313" key="2">
    <source>
        <dbReference type="EMBL" id="NYE94754.1"/>
    </source>
</evidence>
<dbReference type="AlphaFoldDB" id="A0A7Y9LSF3"/>
<dbReference type="PROSITE" id="PS51186">
    <property type="entry name" value="GNAT"/>
    <property type="match status" value="1"/>
</dbReference>
<evidence type="ECO:0000313" key="3">
    <source>
        <dbReference type="Proteomes" id="UP000521748"/>
    </source>
</evidence>
<sequence length="184" mass="20330">MSFFAPFDAAPSLREPALDVVLRRVGEGDVEALVEIEGQVRGTEAQSLRDGFSRKLSKGNSAIFVAEYASILGYSEVAWLSDDGGQAPEGYYLVGCTVPSKWRRRGIGRLLTQIRLEWIAERSPKALYFANAQNLASLAMHQEFGFTEVARGPRFQRTEFTGGEGILLQTPLPNPNFLPSYPTE</sequence>
<organism evidence="2 3">
    <name type="scientific">Psychromicrobium silvestre</name>
    <dbReference type="NCBI Taxonomy" id="1645614"/>
    <lineage>
        <taxon>Bacteria</taxon>
        <taxon>Bacillati</taxon>
        <taxon>Actinomycetota</taxon>
        <taxon>Actinomycetes</taxon>
        <taxon>Micrococcales</taxon>
        <taxon>Micrococcaceae</taxon>
        <taxon>Psychromicrobium</taxon>
    </lineage>
</organism>
<feature type="domain" description="N-acetyltransferase" evidence="1">
    <location>
        <begin position="20"/>
        <end position="173"/>
    </location>
</feature>
<dbReference type="GO" id="GO:0016747">
    <property type="term" value="F:acyltransferase activity, transferring groups other than amino-acyl groups"/>
    <property type="evidence" value="ECO:0007669"/>
    <property type="project" value="InterPro"/>
</dbReference>
<dbReference type="Proteomes" id="UP000521748">
    <property type="component" value="Unassembled WGS sequence"/>
</dbReference>
<proteinExistence type="predicted"/>
<protein>
    <submittedName>
        <fullName evidence="2">Ribosomal protein S18 acetylase RimI-like enzyme</fullName>
    </submittedName>
</protein>
<reference evidence="2 3" key="1">
    <citation type="submission" date="2020-07" db="EMBL/GenBank/DDBJ databases">
        <title>Sequencing the genomes of 1000 actinobacteria strains.</title>
        <authorList>
            <person name="Klenk H.-P."/>
        </authorList>
    </citation>
    <scope>NUCLEOTIDE SEQUENCE [LARGE SCALE GENOMIC DNA]</scope>
    <source>
        <strain evidence="2 3">DSM 102047</strain>
    </source>
</reference>
<dbReference type="EMBL" id="JACBYQ010000001">
    <property type="protein sequence ID" value="NYE94754.1"/>
    <property type="molecule type" value="Genomic_DNA"/>
</dbReference>
<dbReference type="RefSeq" id="WP_179388477.1">
    <property type="nucleotide sequence ID" value="NZ_JACBYQ010000001.1"/>
</dbReference>
<dbReference type="PANTHER" id="PTHR43072">
    <property type="entry name" value="N-ACETYLTRANSFERASE"/>
    <property type="match status" value="1"/>
</dbReference>
<keyword evidence="2" id="KW-0689">Ribosomal protein</keyword>